<dbReference type="EMBL" id="JAJSBI010000020">
    <property type="protein sequence ID" value="MCD9878291.1"/>
    <property type="molecule type" value="Genomic_DNA"/>
</dbReference>
<dbReference type="Proteomes" id="UP001108029">
    <property type="component" value="Unassembled WGS sequence"/>
</dbReference>
<feature type="transmembrane region" description="Helical" evidence="1">
    <location>
        <begin position="96"/>
        <end position="113"/>
    </location>
</feature>
<keyword evidence="1" id="KW-0472">Membrane</keyword>
<dbReference type="InterPro" id="IPR046201">
    <property type="entry name" value="DUF6234"/>
</dbReference>
<gene>
    <name evidence="3" type="ORF">LJ657_32690</name>
</gene>
<feature type="transmembrane region" description="Helical" evidence="1">
    <location>
        <begin position="21"/>
        <end position="41"/>
    </location>
</feature>
<comment type="caution">
    <text evidence="3">The sequence shown here is derived from an EMBL/GenBank/DDBJ whole genome shotgun (WGS) entry which is preliminary data.</text>
</comment>
<evidence type="ECO:0000313" key="4">
    <source>
        <dbReference type="Proteomes" id="UP001108029"/>
    </source>
</evidence>
<feature type="transmembrane region" description="Helical" evidence="1">
    <location>
        <begin position="72"/>
        <end position="89"/>
    </location>
</feature>
<evidence type="ECO:0000313" key="3">
    <source>
        <dbReference type="EMBL" id="MCD9878291.1"/>
    </source>
</evidence>
<dbReference type="Pfam" id="PF19747">
    <property type="entry name" value="DUF6234"/>
    <property type="match status" value="1"/>
</dbReference>
<name>A0A9Q3Z7K8_9ACTN</name>
<keyword evidence="4" id="KW-1185">Reference proteome</keyword>
<organism evidence="3 4">
    <name type="scientific">Streptomyces guryensis</name>
    <dbReference type="NCBI Taxonomy" id="2886947"/>
    <lineage>
        <taxon>Bacteria</taxon>
        <taxon>Bacillati</taxon>
        <taxon>Actinomycetota</taxon>
        <taxon>Actinomycetes</taxon>
        <taxon>Kitasatosporales</taxon>
        <taxon>Streptomycetaceae</taxon>
        <taxon>Streptomyces</taxon>
    </lineage>
</organism>
<reference evidence="3" key="1">
    <citation type="submission" date="2021-12" db="EMBL/GenBank/DDBJ databases">
        <authorList>
            <person name="Lee J.-H."/>
            <person name="Kim S.-B."/>
        </authorList>
    </citation>
    <scope>NUCLEOTIDE SEQUENCE</scope>
    <source>
        <strain evidence="3">NR30</strain>
    </source>
</reference>
<feature type="domain" description="DUF6234" evidence="2">
    <location>
        <begin position="18"/>
        <end position="125"/>
    </location>
</feature>
<evidence type="ECO:0000259" key="2">
    <source>
        <dbReference type="Pfam" id="PF19747"/>
    </source>
</evidence>
<dbReference type="RefSeq" id="WP_232652509.1">
    <property type="nucleotide sequence ID" value="NZ_JAJSBI010000020.1"/>
</dbReference>
<protein>
    <submittedName>
        <fullName evidence="3">DUF6234 family protein</fullName>
    </submittedName>
</protein>
<keyword evidence="1" id="KW-1133">Transmembrane helix</keyword>
<dbReference type="AlphaFoldDB" id="A0A9Q3Z7K8"/>
<accession>A0A9Q3Z7K8</accession>
<proteinExistence type="predicted"/>
<keyword evidence="1" id="KW-0812">Transmembrane</keyword>
<sequence length="142" mass="15662">MTDTLVAPDRRLRPWSRRTRLGVDLALAIPLFLLEAGWLVLDWIYGYGLEVWAAQGDRARIDAAGLAHMERLRALLIAVLVLAVVAGVFRARWTVITHLLVALLAGGALTAAQREWDHDHSPPPVVSVTARIADRESLKADD</sequence>
<evidence type="ECO:0000256" key="1">
    <source>
        <dbReference type="SAM" id="Phobius"/>
    </source>
</evidence>